<dbReference type="AlphaFoldDB" id="D5WK74"/>
<reference evidence="3 4" key="2">
    <citation type="journal article" date="2012" name="J. Bacteriol.">
        <title>Genome Sequences of Burkholderia sp. Strains CCGE1002 and H160, Isolated from Legume Nodules in Mexico and Brazil.</title>
        <authorList>
            <person name="Ormeno-Orrillo E."/>
            <person name="Rogel M.A."/>
            <person name="Chueire L.M."/>
            <person name="Tiedje J.M."/>
            <person name="Martinez-Romero E."/>
            <person name="Hungria M."/>
        </authorList>
    </citation>
    <scope>NUCLEOTIDE SEQUENCE [LARGE SCALE GENOMIC DNA]</scope>
    <source>
        <strain evidence="3 4">CCGE1002</strain>
    </source>
</reference>
<organism evidence="3 4">
    <name type="scientific">Paraburkholderia atlantica</name>
    <dbReference type="NCBI Taxonomy" id="2654982"/>
    <lineage>
        <taxon>Bacteria</taxon>
        <taxon>Pseudomonadati</taxon>
        <taxon>Pseudomonadota</taxon>
        <taxon>Betaproteobacteria</taxon>
        <taxon>Burkholderiales</taxon>
        <taxon>Burkholderiaceae</taxon>
        <taxon>Paraburkholderia</taxon>
    </lineage>
</organism>
<evidence type="ECO:0000313" key="3">
    <source>
        <dbReference type="EMBL" id="ADG19620.1"/>
    </source>
</evidence>
<dbReference type="Proteomes" id="UP000002190">
    <property type="component" value="Chromosome 3"/>
</dbReference>
<dbReference type="InterPro" id="IPR035093">
    <property type="entry name" value="RelE/ParE_toxin_dom_sf"/>
</dbReference>
<keyword evidence="1" id="KW-1277">Toxin-antitoxin system</keyword>
<gene>
    <name evidence="3" type="ordered locus">BC1002_5717</name>
</gene>
<dbReference type="EMBL" id="CP002015">
    <property type="protein sequence ID" value="ADG19620.1"/>
    <property type="molecule type" value="Genomic_DNA"/>
</dbReference>
<dbReference type="STRING" id="640511.BC1002_5717"/>
<dbReference type="Pfam" id="PF05016">
    <property type="entry name" value="ParE_toxin"/>
    <property type="match status" value="1"/>
</dbReference>
<sequence length="99" mass="11597">MKAFVFSPAAEEDLDSIWDYAVENWGQRQAERYIRMIQDTVIGLTDGTQPSQSAQHVRSGYRKVLVGTHVIFFKEDEHLIDLIRILHQRMDPSYHLNEH</sequence>
<evidence type="ECO:0000313" key="4">
    <source>
        <dbReference type="Proteomes" id="UP000002190"/>
    </source>
</evidence>
<reference evidence="4" key="1">
    <citation type="submission" date="2010-04" db="EMBL/GenBank/DDBJ databases">
        <title>Complete sequence of chromosome 3 of Burkholderia sp. CCGE1002.</title>
        <authorList>
            <consortium name="US DOE Joint Genome Institute"/>
            <person name="Lucas S."/>
            <person name="Copeland A."/>
            <person name="Lapidus A."/>
            <person name="Cheng J.-F."/>
            <person name="Bruce D."/>
            <person name="Goodwin L."/>
            <person name="Pitluck S."/>
            <person name="Chertkov O."/>
            <person name="Detter J.C."/>
            <person name="Han C."/>
            <person name="Tapia R."/>
            <person name="Land M."/>
            <person name="Hauser L."/>
            <person name="Kyrpides N."/>
            <person name="Ovchinnikova G."/>
            <person name="Martinez-Romero E."/>
            <person name="Hernandez M.A.R."/>
            <person name="Tiedje J.M."/>
            <person name="Woyke T."/>
        </authorList>
    </citation>
    <scope>NUCLEOTIDE SEQUENCE [LARGE SCALE GENOMIC DNA]</scope>
    <source>
        <strain evidence="4">CCGE1002</strain>
    </source>
</reference>
<proteinExistence type="inferred from homology"/>
<dbReference type="InterPro" id="IPR007712">
    <property type="entry name" value="RelE/ParE_toxin"/>
</dbReference>
<evidence type="ECO:0000256" key="1">
    <source>
        <dbReference type="ARBA" id="ARBA00022649"/>
    </source>
</evidence>
<dbReference type="eggNOG" id="COG3668">
    <property type="taxonomic scope" value="Bacteria"/>
</dbReference>
<dbReference type="PIRSF" id="PIRSF029218">
    <property type="entry name" value="ParE"/>
    <property type="match status" value="1"/>
</dbReference>
<dbReference type="InterPro" id="IPR028344">
    <property type="entry name" value="ParE1/4"/>
</dbReference>
<dbReference type="RefSeq" id="WP_013093411.1">
    <property type="nucleotide sequence ID" value="NC_014119.1"/>
</dbReference>
<protein>
    <recommendedName>
        <fullName evidence="2">Toxin</fullName>
    </recommendedName>
</protein>
<dbReference type="KEGG" id="bge:BC1002_5717"/>
<evidence type="ECO:0000256" key="2">
    <source>
        <dbReference type="PIRNR" id="PIRNR029218"/>
    </source>
</evidence>
<accession>D5WK74</accession>
<dbReference type="GeneID" id="301096866"/>
<dbReference type="Gene3D" id="3.30.2310.20">
    <property type="entry name" value="RelE-like"/>
    <property type="match status" value="1"/>
</dbReference>
<dbReference type="HOGENOM" id="CLU_147162_3_0_4"/>
<comment type="similarity">
    <text evidence="2">Belongs to the RelE toxin family.</text>
</comment>
<name>D5WK74_PARAM</name>